<organism evidence="1 2">
    <name type="scientific">Vigna unguiculata</name>
    <name type="common">Cowpea</name>
    <dbReference type="NCBI Taxonomy" id="3917"/>
    <lineage>
        <taxon>Eukaryota</taxon>
        <taxon>Viridiplantae</taxon>
        <taxon>Streptophyta</taxon>
        <taxon>Embryophyta</taxon>
        <taxon>Tracheophyta</taxon>
        <taxon>Spermatophyta</taxon>
        <taxon>Magnoliopsida</taxon>
        <taxon>eudicotyledons</taxon>
        <taxon>Gunneridae</taxon>
        <taxon>Pentapetalae</taxon>
        <taxon>rosids</taxon>
        <taxon>fabids</taxon>
        <taxon>Fabales</taxon>
        <taxon>Fabaceae</taxon>
        <taxon>Papilionoideae</taxon>
        <taxon>50 kb inversion clade</taxon>
        <taxon>NPAAA clade</taxon>
        <taxon>indigoferoid/millettioid clade</taxon>
        <taxon>Phaseoleae</taxon>
        <taxon>Vigna</taxon>
    </lineage>
</organism>
<evidence type="ECO:0000313" key="2">
    <source>
        <dbReference type="Proteomes" id="UP000501690"/>
    </source>
</evidence>
<dbReference type="AlphaFoldDB" id="A0A4D6ML00"/>
<name>A0A4D6ML00_VIGUN</name>
<reference evidence="1 2" key="1">
    <citation type="submission" date="2019-04" db="EMBL/GenBank/DDBJ databases">
        <title>An improved genome assembly and genetic linkage map for asparagus bean, Vigna unguiculata ssp. sesquipedialis.</title>
        <authorList>
            <person name="Xia Q."/>
            <person name="Zhang R."/>
            <person name="Dong Y."/>
        </authorList>
    </citation>
    <scope>NUCLEOTIDE SEQUENCE [LARGE SCALE GENOMIC DNA]</scope>
    <source>
        <tissue evidence="1">Leaf</tissue>
    </source>
</reference>
<dbReference type="Proteomes" id="UP000501690">
    <property type="component" value="Linkage Group LG8"/>
</dbReference>
<gene>
    <name evidence="1" type="ORF">DEO72_LG8g251</name>
</gene>
<proteinExistence type="predicted"/>
<sequence>MEEKAIERGDSLTAKACYIGSNLWTEESHMPERGLKYHFSILFTKKIHTHLIPNKTPRSFLCIFDDFYDVGNDSEGGYYARVNYEHRHISITKSEEDVDRSEIEFVLSRKLLS</sequence>
<protein>
    <submittedName>
        <fullName evidence="1">Uncharacterized protein</fullName>
    </submittedName>
</protein>
<dbReference type="EMBL" id="CP039352">
    <property type="protein sequence ID" value="QCE02240.1"/>
    <property type="molecule type" value="Genomic_DNA"/>
</dbReference>
<keyword evidence="2" id="KW-1185">Reference proteome</keyword>
<accession>A0A4D6ML00</accession>
<evidence type="ECO:0000313" key="1">
    <source>
        <dbReference type="EMBL" id="QCE02240.1"/>
    </source>
</evidence>